<dbReference type="GO" id="GO:0006164">
    <property type="term" value="P:purine nucleotide biosynthetic process"/>
    <property type="evidence" value="ECO:0007669"/>
    <property type="project" value="TreeGrafter"/>
</dbReference>
<dbReference type="SUPFAM" id="SSF56042">
    <property type="entry name" value="PurM C-terminal domain-like"/>
    <property type="match status" value="1"/>
</dbReference>
<feature type="non-terminal residue" evidence="1">
    <location>
        <position position="1"/>
    </location>
</feature>
<dbReference type="EC" id="6.3.5.3" evidence="1"/>
<dbReference type="PANTHER" id="PTHR10099">
    <property type="entry name" value="PHOSPHORIBOSYLFORMYLGLYCINAMIDINE SYNTHASE"/>
    <property type="match status" value="1"/>
</dbReference>
<evidence type="ECO:0000313" key="2">
    <source>
        <dbReference type="Proteomes" id="UP000004986"/>
    </source>
</evidence>
<dbReference type="AlphaFoldDB" id="F3GM66"/>
<dbReference type="Pfam" id="PF13507">
    <property type="entry name" value="GATase_5"/>
    <property type="match status" value="1"/>
</dbReference>
<comment type="caution">
    <text evidence="1">The sequence shown here is derived from an EMBL/GenBank/DDBJ whole genome shotgun (WGS) entry which is preliminary data.</text>
</comment>
<dbReference type="HOGENOM" id="CLU_2008831_0_0_6"/>
<keyword evidence="2" id="KW-1185">Reference proteome</keyword>
<dbReference type="SUPFAM" id="SSF52317">
    <property type="entry name" value="Class I glutamine amidotransferase-like"/>
    <property type="match status" value="1"/>
</dbReference>
<dbReference type="EMBL" id="AEAI01002863">
    <property type="protein sequence ID" value="EGH48169.1"/>
    <property type="molecule type" value="Genomic_DNA"/>
</dbReference>
<dbReference type="InterPro" id="IPR036676">
    <property type="entry name" value="PurM-like_C_sf"/>
</dbReference>
<keyword evidence="1" id="KW-0436">Ligase</keyword>
<evidence type="ECO:0000313" key="1">
    <source>
        <dbReference type="EMBL" id="EGH48169.1"/>
    </source>
</evidence>
<proteinExistence type="predicted"/>
<protein>
    <submittedName>
        <fullName evidence="1">Phosphoribosylformylglycinamidine synthase</fullName>
        <ecNumber evidence="1">6.3.5.3</ecNumber>
    </submittedName>
</protein>
<dbReference type="Proteomes" id="UP000004986">
    <property type="component" value="Unassembled WGS sequence"/>
</dbReference>
<dbReference type="Gene3D" id="3.40.50.880">
    <property type="match status" value="1"/>
</dbReference>
<reference evidence="1 2" key="1">
    <citation type="journal article" date="2011" name="PLoS Pathog.">
        <title>Dynamic evolution of pathogenicity revealed by sequencing and comparative genomics of 19 Pseudomonas syringae isolates.</title>
        <authorList>
            <person name="Baltrus D.A."/>
            <person name="Nishimura M.T."/>
            <person name="Romanchuk A."/>
            <person name="Chang J.H."/>
            <person name="Mukhtar M.S."/>
            <person name="Cherkis K."/>
            <person name="Roach J."/>
            <person name="Grant S.R."/>
            <person name="Jones C.D."/>
            <person name="Dangl J.L."/>
        </authorList>
    </citation>
    <scope>NUCLEOTIDE SEQUENCE [LARGE SCALE GENOMIC DNA]</scope>
    <source>
        <strain evidence="1 2">1704B</strain>
    </source>
</reference>
<sequence length="124" mass="13679">LTGQRRLLQRQWAETSYQIQRLRDNAECADQEFDALLEEDNPGLTVKLGFDVNEDIAAPYIKTGVRPQVAVLREQGVNGQVEMAAAFDRAGFNAIDVHMSDILAGRVDLNDFKGMVACGGFSYG</sequence>
<dbReference type="PANTHER" id="PTHR10099:SF1">
    <property type="entry name" value="PHOSPHORIBOSYLFORMYLGLYCINAMIDINE SYNTHASE"/>
    <property type="match status" value="1"/>
</dbReference>
<dbReference type="GO" id="GO:0005737">
    <property type="term" value="C:cytoplasm"/>
    <property type="evidence" value="ECO:0007669"/>
    <property type="project" value="TreeGrafter"/>
</dbReference>
<organism evidence="1 2">
    <name type="scientific">Pseudomonas syringae pv. pisi str. 1704B</name>
    <dbReference type="NCBI Taxonomy" id="629263"/>
    <lineage>
        <taxon>Bacteria</taxon>
        <taxon>Pseudomonadati</taxon>
        <taxon>Pseudomonadota</taxon>
        <taxon>Gammaproteobacteria</taxon>
        <taxon>Pseudomonadales</taxon>
        <taxon>Pseudomonadaceae</taxon>
        <taxon>Pseudomonas</taxon>
        <taxon>Pseudomonas syringae</taxon>
    </lineage>
</organism>
<accession>F3GM66</accession>
<feature type="non-terminal residue" evidence="1">
    <location>
        <position position="124"/>
    </location>
</feature>
<name>F3GM66_PSESJ</name>
<dbReference type="GO" id="GO:0004642">
    <property type="term" value="F:phosphoribosylformylglycinamidine synthase activity"/>
    <property type="evidence" value="ECO:0007669"/>
    <property type="project" value="UniProtKB-EC"/>
</dbReference>
<dbReference type="InterPro" id="IPR029062">
    <property type="entry name" value="Class_I_gatase-like"/>
</dbReference>
<gene>
    <name evidence="1" type="ORF">PSYPI_40134</name>
</gene>